<dbReference type="Proteomes" id="UP001497680">
    <property type="component" value="Unassembled WGS sequence"/>
</dbReference>
<comment type="caution">
    <text evidence="1">The sequence shown here is derived from an EMBL/GenBank/DDBJ whole genome shotgun (WGS) entry which is preliminary data.</text>
</comment>
<gene>
    <name evidence="1" type="ORF">F4821DRAFT_52246</name>
</gene>
<name>A0ACC0DB13_9PEZI</name>
<evidence type="ECO:0000313" key="2">
    <source>
        <dbReference type="Proteomes" id="UP001497680"/>
    </source>
</evidence>
<dbReference type="EMBL" id="MU394294">
    <property type="protein sequence ID" value="KAI6089742.1"/>
    <property type="molecule type" value="Genomic_DNA"/>
</dbReference>
<proteinExistence type="predicted"/>
<sequence>MYADLLIKTWTEENHPRGPTVKEGPAFYRNLERVLDARRQDQSLLGLKPRWGDDVADFSTCDILSLSRSGRVRDGFLAELAKHPDFHLGAAGSRLQFGNYEYLNQVEKEIAEFHGVETVYMTTSGFAANVSVLSGVPLPGDAIVYDELVHASSHEGFHLSLAEHKIPFRHNDPDALRDVLLGLKNSQPDFQKGTRSILVCLESVYSMDGDVCPLREFVQVVKDEFPLGNAQLVVDEAHSLGIIGDRGRGLVSALGLEKEIAIRIHVASKSLGSVGGMVLCNNTVRYMLLNHARCVTFSAAPSFPMVASIRAGYHLLISGETQEAQQCIQRNVKHFLRTITANPAWDAAEEEGLLKIPLLEDWEERPFQTHIVPLYTRPGTENYLFYQLLLNNLNAYPMAFPVVPKGEPRLRLVFHAHNTLDQIETLVTTICDWVQDMLHIENGEEKGALPSAARLVYTMQSGF</sequence>
<evidence type="ECO:0000313" key="1">
    <source>
        <dbReference type="EMBL" id="KAI6089742.1"/>
    </source>
</evidence>
<keyword evidence="2" id="KW-1185">Reference proteome</keyword>
<protein>
    <submittedName>
        <fullName evidence="1">8-amino-7-oxononanoate synthase</fullName>
    </submittedName>
</protein>
<reference evidence="1 2" key="1">
    <citation type="journal article" date="2022" name="New Phytol.">
        <title>Ecological generalism drives hyperdiversity of secondary metabolite gene clusters in xylarialean endophytes.</title>
        <authorList>
            <person name="Franco M.E.E."/>
            <person name="Wisecaver J.H."/>
            <person name="Arnold A.E."/>
            <person name="Ju Y.M."/>
            <person name="Slot J.C."/>
            <person name="Ahrendt S."/>
            <person name="Moore L.P."/>
            <person name="Eastman K.E."/>
            <person name="Scott K."/>
            <person name="Konkel Z."/>
            <person name="Mondo S.J."/>
            <person name="Kuo A."/>
            <person name="Hayes R.D."/>
            <person name="Haridas S."/>
            <person name="Andreopoulos B."/>
            <person name="Riley R."/>
            <person name="LaButti K."/>
            <person name="Pangilinan J."/>
            <person name="Lipzen A."/>
            <person name="Amirebrahimi M."/>
            <person name="Yan J."/>
            <person name="Adam C."/>
            <person name="Keymanesh K."/>
            <person name="Ng V."/>
            <person name="Louie K."/>
            <person name="Northen T."/>
            <person name="Drula E."/>
            <person name="Henrissat B."/>
            <person name="Hsieh H.M."/>
            <person name="Youens-Clark K."/>
            <person name="Lutzoni F."/>
            <person name="Miadlikowska J."/>
            <person name="Eastwood D.C."/>
            <person name="Hamelin R.C."/>
            <person name="Grigoriev I.V."/>
            <person name="U'Ren J.M."/>
        </authorList>
    </citation>
    <scope>NUCLEOTIDE SEQUENCE [LARGE SCALE GENOMIC DNA]</scope>
    <source>
        <strain evidence="1 2">ER1909</strain>
    </source>
</reference>
<organism evidence="1 2">
    <name type="scientific">Hypoxylon rubiginosum</name>
    <dbReference type="NCBI Taxonomy" id="110542"/>
    <lineage>
        <taxon>Eukaryota</taxon>
        <taxon>Fungi</taxon>
        <taxon>Dikarya</taxon>
        <taxon>Ascomycota</taxon>
        <taxon>Pezizomycotina</taxon>
        <taxon>Sordariomycetes</taxon>
        <taxon>Xylariomycetidae</taxon>
        <taxon>Xylariales</taxon>
        <taxon>Hypoxylaceae</taxon>
        <taxon>Hypoxylon</taxon>
    </lineage>
</organism>
<accession>A0ACC0DB13</accession>